<feature type="region of interest" description="Disordered" evidence="1">
    <location>
        <begin position="1"/>
        <end position="142"/>
    </location>
</feature>
<proteinExistence type="predicted"/>
<keyword evidence="3" id="KW-1185">Reference proteome</keyword>
<evidence type="ECO:0000313" key="3">
    <source>
        <dbReference type="Proteomes" id="UP001201262"/>
    </source>
</evidence>
<comment type="caution">
    <text evidence="2">The sequence shown here is derived from an EMBL/GenBank/DDBJ whole genome shotgun (WGS) entry which is preliminary data.</text>
</comment>
<accession>A0AAD4PXV1</accession>
<feature type="compositionally biased region" description="Basic and acidic residues" evidence="1">
    <location>
        <begin position="97"/>
        <end position="106"/>
    </location>
</feature>
<protein>
    <recommendedName>
        <fullName evidence="4">BTB domain transcription factor</fullName>
    </recommendedName>
</protein>
<evidence type="ECO:0008006" key="4">
    <source>
        <dbReference type="Google" id="ProtNLM"/>
    </source>
</evidence>
<sequence>MPVRTSSRQAAVKANQAFTHGLAGSKRKSSADKGPLPKKGKKEEKVKEGTVYEKPSVTEELPEKNPSEAWSDEQVTVNKQPTEAPPQKAEEQLTDGVGKEEEKPKEAAIVQEDEQVPGEQKEEEQHPSVPKEAGAAVKEHQERESIVPSTVLEKGIIYFLFRPRVNVEDPQNMSEVARSFFVLRPTPKGAKIEDGPIGEADNCRLMMLPKKKYPTSGRERDMGFVEKAKVSLKTIREKLMASETYQTQTQGERTTPEARPYAEGVYAIVKEGRNSHLVYILTIPEYIGDVQNDFGLFNSGSFVFQVKNPKFPGPPSAQLPKTPEYPEEIMSKFRDLRWVPVEPEFLDYPNAQFLMIGSAQNNLGRAGEIQAASDKEGKETPAEELSKFESENEERVESLAGDHTIFNDLGIDAKKHANLPKTWE</sequence>
<dbReference type="AlphaFoldDB" id="A0AAD4PXV1"/>
<feature type="compositionally biased region" description="Basic and acidic residues" evidence="1">
    <location>
        <begin position="373"/>
        <end position="397"/>
    </location>
</feature>
<dbReference type="RefSeq" id="XP_046069625.1">
    <property type="nucleotide sequence ID" value="XM_046216748.1"/>
</dbReference>
<dbReference type="EMBL" id="JAJTJA010000009">
    <property type="protein sequence ID" value="KAH8693955.1"/>
    <property type="molecule type" value="Genomic_DNA"/>
</dbReference>
<evidence type="ECO:0000256" key="1">
    <source>
        <dbReference type="SAM" id="MobiDB-lite"/>
    </source>
</evidence>
<dbReference type="GeneID" id="70247035"/>
<gene>
    <name evidence="2" type="ORF">BGW36DRAFT_384036</name>
</gene>
<dbReference type="Proteomes" id="UP001201262">
    <property type="component" value="Unassembled WGS sequence"/>
</dbReference>
<feature type="region of interest" description="Disordered" evidence="1">
    <location>
        <begin position="367"/>
        <end position="402"/>
    </location>
</feature>
<dbReference type="PANTHER" id="PTHR34776">
    <property type="entry name" value="F17F16.3 PROTEIN"/>
    <property type="match status" value="1"/>
</dbReference>
<organism evidence="2 3">
    <name type="scientific">Talaromyces proteolyticus</name>
    <dbReference type="NCBI Taxonomy" id="1131652"/>
    <lineage>
        <taxon>Eukaryota</taxon>
        <taxon>Fungi</taxon>
        <taxon>Dikarya</taxon>
        <taxon>Ascomycota</taxon>
        <taxon>Pezizomycotina</taxon>
        <taxon>Eurotiomycetes</taxon>
        <taxon>Eurotiomycetidae</taxon>
        <taxon>Eurotiales</taxon>
        <taxon>Trichocomaceae</taxon>
        <taxon>Talaromyces</taxon>
        <taxon>Talaromyces sect. Bacilispori</taxon>
    </lineage>
</organism>
<evidence type="ECO:0000313" key="2">
    <source>
        <dbReference type="EMBL" id="KAH8693955.1"/>
    </source>
</evidence>
<dbReference type="PANTHER" id="PTHR34776:SF1">
    <property type="entry name" value="F17F16.3 PROTEIN"/>
    <property type="match status" value="1"/>
</dbReference>
<name>A0AAD4PXV1_9EURO</name>
<feature type="compositionally biased region" description="Basic and acidic residues" evidence="1">
    <location>
        <begin position="41"/>
        <end position="51"/>
    </location>
</feature>
<reference evidence="2" key="1">
    <citation type="submission" date="2021-12" db="EMBL/GenBank/DDBJ databases">
        <title>Convergent genome expansion in fungi linked to evolution of root-endophyte symbiosis.</title>
        <authorList>
            <consortium name="DOE Joint Genome Institute"/>
            <person name="Ke Y.-H."/>
            <person name="Bonito G."/>
            <person name="Liao H.-L."/>
            <person name="Looney B."/>
            <person name="Rojas-Flechas A."/>
            <person name="Nash J."/>
            <person name="Hameed K."/>
            <person name="Schadt C."/>
            <person name="Martin F."/>
            <person name="Crous P.W."/>
            <person name="Miettinen O."/>
            <person name="Magnuson J.K."/>
            <person name="Labbe J."/>
            <person name="Jacobson D."/>
            <person name="Doktycz M.J."/>
            <person name="Veneault-Fourrey C."/>
            <person name="Kuo A."/>
            <person name="Mondo S."/>
            <person name="Calhoun S."/>
            <person name="Riley R."/>
            <person name="Ohm R."/>
            <person name="LaButti K."/>
            <person name="Andreopoulos B."/>
            <person name="Pangilinan J."/>
            <person name="Nolan M."/>
            <person name="Tritt A."/>
            <person name="Clum A."/>
            <person name="Lipzen A."/>
            <person name="Daum C."/>
            <person name="Barry K."/>
            <person name="Grigoriev I.V."/>
            <person name="Vilgalys R."/>
        </authorList>
    </citation>
    <scope>NUCLEOTIDE SEQUENCE</scope>
    <source>
        <strain evidence="2">PMI_201</strain>
    </source>
</reference>